<comment type="caution">
    <text evidence="9">The sequence shown here is derived from an EMBL/GenBank/DDBJ whole genome shotgun (WGS) entry which is preliminary data.</text>
</comment>
<keyword evidence="5" id="KW-0190">Covalent protein-DNA linkage</keyword>
<dbReference type="GO" id="GO:0008233">
    <property type="term" value="F:peptidase activity"/>
    <property type="evidence" value="ECO:0007669"/>
    <property type="project" value="UniProtKB-KW"/>
</dbReference>
<accession>A0A6I4TLI5</accession>
<keyword evidence="6" id="KW-0238">DNA-binding</keyword>
<dbReference type="InterPro" id="IPR036590">
    <property type="entry name" value="SRAP-like"/>
</dbReference>
<sequence length="206" mass="22551">MCNLYRMTKNATEVAQLFDVVAEIGSNAGGEIYPGYSGIVIAGGKVETMTWGFPFQRKGAKGQPLKPKPVNNARTDKLSGPFWKSSFVERRCLIPLESFAEAQGKKGAMTRTWMTMPDAEVFTVAGIWRGSAEWGDCYSMVMTDASPQMSEIHNRMPVILTADQRATWLDGSPGDAFDLCRPFDGTLAIEPTDVPWAGRSAQSSLL</sequence>
<dbReference type="GO" id="GO:0106300">
    <property type="term" value="P:protein-DNA covalent cross-linking repair"/>
    <property type="evidence" value="ECO:0007669"/>
    <property type="project" value="InterPro"/>
</dbReference>
<keyword evidence="2 8" id="KW-0645">Protease</keyword>
<dbReference type="SUPFAM" id="SSF143081">
    <property type="entry name" value="BB1717-like"/>
    <property type="match status" value="1"/>
</dbReference>
<evidence type="ECO:0000313" key="10">
    <source>
        <dbReference type="Proteomes" id="UP000432727"/>
    </source>
</evidence>
<keyword evidence="7" id="KW-0456">Lyase</keyword>
<dbReference type="Proteomes" id="UP000432727">
    <property type="component" value="Unassembled WGS sequence"/>
</dbReference>
<dbReference type="AlphaFoldDB" id="A0A6I4TLI5"/>
<dbReference type="OrthoDB" id="9782620at2"/>
<keyword evidence="4 8" id="KW-0378">Hydrolase</keyword>
<dbReference type="Pfam" id="PF02586">
    <property type="entry name" value="SRAP"/>
    <property type="match status" value="1"/>
</dbReference>
<gene>
    <name evidence="9" type="ORF">GRI34_06820</name>
</gene>
<organism evidence="9 10">
    <name type="scientific">Qipengyuania aquimaris</name>
    <dbReference type="NCBI Taxonomy" id="255984"/>
    <lineage>
        <taxon>Bacteria</taxon>
        <taxon>Pseudomonadati</taxon>
        <taxon>Pseudomonadota</taxon>
        <taxon>Alphaproteobacteria</taxon>
        <taxon>Sphingomonadales</taxon>
        <taxon>Erythrobacteraceae</taxon>
        <taxon>Qipengyuania</taxon>
    </lineage>
</organism>
<dbReference type="PANTHER" id="PTHR13604:SF0">
    <property type="entry name" value="ABASIC SITE PROCESSING PROTEIN HMCES"/>
    <property type="match status" value="1"/>
</dbReference>
<dbReference type="GO" id="GO:0006508">
    <property type="term" value="P:proteolysis"/>
    <property type="evidence" value="ECO:0007669"/>
    <property type="project" value="UniProtKB-KW"/>
</dbReference>
<name>A0A6I4TLI5_9SPHN</name>
<dbReference type="EC" id="3.4.-.-" evidence="8"/>
<dbReference type="PANTHER" id="PTHR13604">
    <property type="entry name" value="DC12-RELATED"/>
    <property type="match status" value="1"/>
</dbReference>
<evidence type="ECO:0000256" key="7">
    <source>
        <dbReference type="ARBA" id="ARBA00023239"/>
    </source>
</evidence>
<dbReference type="GO" id="GO:0016829">
    <property type="term" value="F:lyase activity"/>
    <property type="evidence" value="ECO:0007669"/>
    <property type="project" value="UniProtKB-KW"/>
</dbReference>
<reference evidence="9 10" key="1">
    <citation type="submission" date="2019-12" db="EMBL/GenBank/DDBJ databases">
        <title>Genomic-based taxomic classification of the family Erythrobacteraceae.</title>
        <authorList>
            <person name="Xu L."/>
        </authorList>
    </citation>
    <scope>NUCLEOTIDE SEQUENCE [LARGE SCALE GENOMIC DNA]</scope>
    <source>
        <strain evidence="9 10">JCM 12189</strain>
    </source>
</reference>
<evidence type="ECO:0000256" key="6">
    <source>
        <dbReference type="ARBA" id="ARBA00023125"/>
    </source>
</evidence>
<evidence type="ECO:0000256" key="8">
    <source>
        <dbReference type="RuleBase" id="RU364100"/>
    </source>
</evidence>
<evidence type="ECO:0000256" key="5">
    <source>
        <dbReference type="ARBA" id="ARBA00023124"/>
    </source>
</evidence>
<keyword evidence="10" id="KW-1185">Reference proteome</keyword>
<dbReference type="EMBL" id="WTYI01000001">
    <property type="protein sequence ID" value="MXO96129.1"/>
    <property type="molecule type" value="Genomic_DNA"/>
</dbReference>
<keyword evidence="3" id="KW-0227">DNA damage</keyword>
<evidence type="ECO:0000256" key="3">
    <source>
        <dbReference type="ARBA" id="ARBA00022763"/>
    </source>
</evidence>
<dbReference type="Gene3D" id="3.90.1680.10">
    <property type="entry name" value="SOS response associated peptidase-like"/>
    <property type="match status" value="1"/>
</dbReference>
<evidence type="ECO:0000256" key="1">
    <source>
        <dbReference type="ARBA" id="ARBA00008136"/>
    </source>
</evidence>
<proteinExistence type="inferred from homology"/>
<evidence type="ECO:0000256" key="4">
    <source>
        <dbReference type="ARBA" id="ARBA00022801"/>
    </source>
</evidence>
<evidence type="ECO:0000313" key="9">
    <source>
        <dbReference type="EMBL" id="MXO96129.1"/>
    </source>
</evidence>
<evidence type="ECO:0000256" key="2">
    <source>
        <dbReference type="ARBA" id="ARBA00022670"/>
    </source>
</evidence>
<protein>
    <recommendedName>
        <fullName evidence="8">Abasic site processing protein</fullName>
        <ecNumber evidence="8">3.4.-.-</ecNumber>
    </recommendedName>
</protein>
<comment type="similarity">
    <text evidence="1 8">Belongs to the SOS response-associated peptidase family.</text>
</comment>
<dbReference type="GO" id="GO:0003697">
    <property type="term" value="F:single-stranded DNA binding"/>
    <property type="evidence" value="ECO:0007669"/>
    <property type="project" value="InterPro"/>
</dbReference>
<dbReference type="RefSeq" id="WP_160595283.1">
    <property type="nucleotide sequence ID" value="NZ_WTYI01000001.1"/>
</dbReference>
<dbReference type="InterPro" id="IPR003738">
    <property type="entry name" value="SRAP"/>
</dbReference>